<dbReference type="EMBL" id="CM046389">
    <property type="protein sequence ID" value="KAI8568481.1"/>
    <property type="molecule type" value="Genomic_DNA"/>
</dbReference>
<sequence length="134" mass="15258">MGHDGYRVKVVRQQSLRERNGGNVKLNMDGCWYESNGRGGLFRDQNGEWIMGYYGRKDFSSSLEAELWSIFKGLEIVLERKLKNVKIKSDSLTVVNLINEGNPTFHPQSVVINDAHQLMARTDTPIGPIYRSGR</sequence>
<keyword evidence="2" id="KW-1185">Reference proteome</keyword>
<proteinExistence type="predicted"/>
<name>A0ACC0PSA8_RHOML</name>
<comment type="caution">
    <text evidence="1">The sequence shown here is derived from an EMBL/GenBank/DDBJ whole genome shotgun (WGS) entry which is preliminary data.</text>
</comment>
<evidence type="ECO:0000313" key="1">
    <source>
        <dbReference type="EMBL" id="KAI8568481.1"/>
    </source>
</evidence>
<accession>A0ACC0PSA8</accession>
<evidence type="ECO:0000313" key="2">
    <source>
        <dbReference type="Proteomes" id="UP001062846"/>
    </source>
</evidence>
<dbReference type="Proteomes" id="UP001062846">
    <property type="component" value="Chromosome 2"/>
</dbReference>
<gene>
    <name evidence="1" type="ORF">RHMOL_Rhmol02G0203400</name>
</gene>
<protein>
    <submittedName>
        <fullName evidence="1">Uncharacterized protein</fullName>
    </submittedName>
</protein>
<organism evidence="1 2">
    <name type="scientific">Rhododendron molle</name>
    <name type="common">Chinese azalea</name>
    <name type="synonym">Azalea mollis</name>
    <dbReference type="NCBI Taxonomy" id="49168"/>
    <lineage>
        <taxon>Eukaryota</taxon>
        <taxon>Viridiplantae</taxon>
        <taxon>Streptophyta</taxon>
        <taxon>Embryophyta</taxon>
        <taxon>Tracheophyta</taxon>
        <taxon>Spermatophyta</taxon>
        <taxon>Magnoliopsida</taxon>
        <taxon>eudicotyledons</taxon>
        <taxon>Gunneridae</taxon>
        <taxon>Pentapetalae</taxon>
        <taxon>asterids</taxon>
        <taxon>Ericales</taxon>
        <taxon>Ericaceae</taxon>
        <taxon>Ericoideae</taxon>
        <taxon>Rhodoreae</taxon>
        <taxon>Rhododendron</taxon>
    </lineage>
</organism>
<reference evidence="1" key="1">
    <citation type="submission" date="2022-02" db="EMBL/GenBank/DDBJ databases">
        <title>Plant Genome Project.</title>
        <authorList>
            <person name="Zhang R.-G."/>
        </authorList>
    </citation>
    <scope>NUCLEOTIDE SEQUENCE</scope>
    <source>
        <strain evidence="1">AT1</strain>
    </source>
</reference>